<comment type="caution">
    <text evidence="2">The sequence shown here is derived from an EMBL/GenBank/DDBJ whole genome shotgun (WGS) entry which is preliminary data.</text>
</comment>
<protein>
    <submittedName>
        <fullName evidence="2">Uncharacterized protein</fullName>
    </submittedName>
</protein>
<keyword evidence="1" id="KW-1133">Transmembrane helix</keyword>
<keyword evidence="1" id="KW-0472">Membrane</keyword>
<dbReference type="EMBL" id="QOUX01000046">
    <property type="protein sequence ID" value="RXI98189.1"/>
    <property type="molecule type" value="Genomic_DNA"/>
</dbReference>
<gene>
    <name evidence="2" type="ORF">DS745_17775</name>
</gene>
<evidence type="ECO:0000313" key="3">
    <source>
        <dbReference type="Proteomes" id="UP000290649"/>
    </source>
</evidence>
<dbReference type="RefSeq" id="WP_129079549.1">
    <property type="nucleotide sequence ID" value="NZ_QOUX01000046.1"/>
</dbReference>
<feature type="transmembrane region" description="Helical" evidence="1">
    <location>
        <begin position="43"/>
        <end position="66"/>
    </location>
</feature>
<reference evidence="2 3" key="1">
    <citation type="journal article" date="2019" name="Int. J. Syst. Evol. Microbiol.">
        <title>Anaerobacillus alkaliphilus sp. nov., a novel alkaliphilic and moderately halophilic bacterium.</title>
        <authorList>
            <person name="Borsodi A.K."/>
            <person name="Aszalos J.M."/>
            <person name="Bihari P."/>
            <person name="Nagy I."/>
            <person name="Schumann P."/>
            <person name="Sproer C."/>
            <person name="Kovacs A.L."/>
            <person name="Boka K."/>
            <person name="Dobosy P."/>
            <person name="Ovari M."/>
            <person name="Szili-Kovacs T."/>
            <person name="Toth E."/>
        </authorList>
    </citation>
    <scope>NUCLEOTIDE SEQUENCE [LARGE SCALE GENOMIC DNA]</scope>
    <source>
        <strain evidence="2 3">B16-10</strain>
    </source>
</reference>
<proteinExistence type="predicted"/>
<accession>A0A4Q0VPV0</accession>
<sequence>MGYFIAIIVVWIMGVIGVLSERSNPSIAKLEAHEKMRITGLTFIGFAIVSSLPAIALILLAVQLGFN</sequence>
<evidence type="ECO:0000256" key="1">
    <source>
        <dbReference type="SAM" id="Phobius"/>
    </source>
</evidence>
<keyword evidence="3" id="KW-1185">Reference proteome</keyword>
<evidence type="ECO:0000313" key="2">
    <source>
        <dbReference type="EMBL" id="RXI98189.1"/>
    </source>
</evidence>
<name>A0A4Q0VPV0_9BACI</name>
<feature type="transmembrane region" description="Helical" evidence="1">
    <location>
        <begin position="6"/>
        <end position="22"/>
    </location>
</feature>
<dbReference type="AlphaFoldDB" id="A0A4Q0VPV0"/>
<organism evidence="2 3">
    <name type="scientific">Anaerobacillus alkaliphilus</name>
    <dbReference type="NCBI Taxonomy" id="1548597"/>
    <lineage>
        <taxon>Bacteria</taxon>
        <taxon>Bacillati</taxon>
        <taxon>Bacillota</taxon>
        <taxon>Bacilli</taxon>
        <taxon>Bacillales</taxon>
        <taxon>Bacillaceae</taxon>
        <taxon>Anaerobacillus</taxon>
    </lineage>
</organism>
<keyword evidence="1" id="KW-0812">Transmembrane</keyword>
<dbReference type="Proteomes" id="UP000290649">
    <property type="component" value="Unassembled WGS sequence"/>
</dbReference>